<keyword evidence="8 12" id="KW-0067">ATP-binding</keyword>
<comment type="similarity">
    <text evidence="12">Belongs to the helicase family. PriA subfamily.</text>
</comment>
<dbReference type="InterPro" id="IPR040498">
    <property type="entry name" value="PriA_CRR"/>
</dbReference>
<name>A0A3P1SJU6_9GAMM</name>
<feature type="binding site" evidence="12">
    <location>
        <position position="463"/>
    </location>
    <ligand>
        <name>Zn(2+)</name>
        <dbReference type="ChEBI" id="CHEBI:29105"/>
        <label>2</label>
    </ligand>
</feature>
<evidence type="ECO:0000313" key="15">
    <source>
        <dbReference type="EMBL" id="RRC97240.1"/>
    </source>
</evidence>
<dbReference type="SUPFAM" id="SSF52540">
    <property type="entry name" value="P-loop containing nucleoside triphosphate hydrolases"/>
    <property type="match status" value="2"/>
</dbReference>
<keyword evidence="10 12" id="KW-0413">Isomerase</keyword>
<feature type="domain" description="Helicase ATP-binding" evidence="13">
    <location>
        <begin position="211"/>
        <end position="377"/>
    </location>
</feature>
<dbReference type="CDD" id="cd18804">
    <property type="entry name" value="SF2_C_priA"/>
    <property type="match status" value="1"/>
</dbReference>
<dbReference type="NCBIfam" id="TIGR00595">
    <property type="entry name" value="priA"/>
    <property type="match status" value="1"/>
</dbReference>
<dbReference type="Pfam" id="PF18319">
    <property type="entry name" value="Zn_ribbon_PriA"/>
    <property type="match status" value="1"/>
</dbReference>
<dbReference type="AlphaFoldDB" id="A0A3P1SJU6"/>
<feature type="binding site" evidence="12">
    <location>
        <position position="436"/>
    </location>
    <ligand>
        <name>Zn(2+)</name>
        <dbReference type="ChEBI" id="CHEBI:29105"/>
        <label>1</label>
    </ligand>
</feature>
<dbReference type="NCBIfam" id="NF004065">
    <property type="entry name" value="PRK05580.1-1"/>
    <property type="match status" value="1"/>
</dbReference>
<dbReference type="InterPro" id="IPR001650">
    <property type="entry name" value="Helicase_C-like"/>
</dbReference>
<feature type="binding site" evidence="12">
    <location>
        <position position="448"/>
    </location>
    <ligand>
        <name>Zn(2+)</name>
        <dbReference type="ChEBI" id="CHEBI:29105"/>
        <label>2</label>
    </ligand>
</feature>
<dbReference type="Pfam" id="PF00270">
    <property type="entry name" value="DEAD"/>
    <property type="match status" value="1"/>
</dbReference>
<keyword evidence="5 12" id="KW-0378">Hydrolase</keyword>
<feature type="binding site" evidence="12">
    <location>
        <position position="479"/>
    </location>
    <ligand>
        <name>Zn(2+)</name>
        <dbReference type="ChEBI" id="CHEBI:29105"/>
        <label>1</label>
    </ligand>
</feature>
<dbReference type="GO" id="GO:0006310">
    <property type="term" value="P:DNA recombination"/>
    <property type="evidence" value="ECO:0007669"/>
    <property type="project" value="InterPro"/>
</dbReference>
<sequence length="733" mass="82387">MPYLRLAIPSPLRRLFDYLPPAQCDLTELKPGVRVLVPFGRREVTGILLEVTETTEVPVNKLKPAISILDQQPPLPETLLKLARWAGNYYQHPLGDALSQALPVLLRKGEPCEYAHQHLWRAAKDASIDALGRSAARQRELLQLLLDHPQGISTDAIRAEGGQTPLLKKLEEKQLAESFIHKPDHQSHNNNPLHEAPLTLNQEQQKAVDSIIDKSGFAAHLLQGVTGSGKTEVYLQAIEHFIRAGKQALILVPEIGLTPQTVARFKARFNLQVVVLHSNLTDRQRLDAWLQAKEGIARIIIGTRSAIFTPMLHPGVIFIDEEHDTSFKQQEGFRYSARDLAVMRANYEKIPVVMGTATPSIESLHNAKQGRYNWLKLNQRAGNARPPQFELLDIKQLPLQDGLSTPLLQQIRSHLEQGTQVLIFLNRRGFAPTLMCHDCGWLADCRRCDAHMTLHRKPFHLHCHHCDSQRPVPTQCDSCGSTELKPVGAGTERTEEALKKLFPKFPIIRVDRDTTQRKHAMQQIMDRVHQGNPCILVGTQMLAKGHHFPKVTLVAILNADSGLFSADFRGMERTAQLILQVAGRAGRAEHPGKVVMQTHHADHPVINSLVNEGYEAFADQELNQRHGAQLPPLIHCAMLRAEANHQGRAERFLANLRNMLQEDILQPDGIQWLGPLPSPMEKRAGQFRAQLVLQSANRKALHLQLQSLTRIIDADPESRKVRWSIDVDPVDMF</sequence>
<dbReference type="EC" id="5.6.2.4" evidence="12"/>
<evidence type="ECO:0000256" key="1">
    <source>
        <dbReference type="ARBA" id="ARBA00022515"/>
    </source>
</evidence>
<dbReference type="GO" id="GO:0043138">
    <property type="term" value="F:3'-5' DNA helicase activity"/>
    <property type="evidence" value="ECO:0007669"/>
    <property type="project" value="UniProtKB-EC"/>
</dbReference>
<evidence type="ECO:0000256" key="11">
    <source>
        <dbReference type="ARBA" id="ARBA00048988"/>
    </source>
</evidence>
<evidence type="ECO:0000256" key="8">
    <source>
        <dbReference type="ARBA" id="ARBA00022840"/>
    </source>
</evidence>
<dbReference type="GO" id="GO:0006269">
    <property type="term" value="P:DNA replication, synthesis of primer"/>
    <property type="evidence" value="ECO:0007669"/>
    <property type="project" value="UniProtKB-KW"/>
</dbReference>
<dbReference type="CDD" id="cd17929">
    <property type="entry name" value="DEXHc_priA"/>
    <property type="match status" value="1"/>
</dbReference>
<keyword evidence="6 12" id="KW-0347">Helicase</keyword>
<feature type="binding site" evidence="12">
    <location>
        <position position="476"/>
    </location>
    <ligand>
        <name>Zn(2+)</name>
        <dbReference type="ChEBI" id="CHEBI:29105"/>
        <label>1</label>
    </ligand>
</feature>
<dbReference type="InterPro" id="IPR011545">
    <property type="entry name" value="DEAD/DEAH_box_helicase_dom"/>
</dbReference>
<keyword evidence="3 12" id="KW-0479">Metal-binding</keyword>
<evidence type="ECO:0000256" key="9">
    <source>
        <dbReference type="ARBA" id="ARBA00023125"/>
    </source>
</evidence>
<dbReference type="InterPro" id="IPR041236">
    <property type="entry name" value="PriA_C"/>
</dbReference>
<evidence type="ECO:0000259" key="13">
    <source>
        <dbReference type="PROSITE" id="PS51192"/>
    </source>
</evidence>
<comment type="catalytic activity">
    <reaction evidence="12">
        <text>Couples ATP hydrolysis with the unwinding of duplex DNA by translocating in the 3'-5' direction.</text>
        <dbReference type="EC" id="5.6.2.4"/>
    </reaction>
</comment>
<dbReference type="InterPro" id="IPR042115">
    <property type="entry name" value="PriA_3primeBD_sf"/>
</dbReference>
<dbReference type="FunFam" id="3.40.50.300:FF:000489">
    <property type="entry name" value="Primosome assembly protein PriA"/>
    <property type="match status" value="1"/>
</dbReference>
<dbReference type="Pfam" id="PF17764">
    <property type="entry name" value="PriA_3primeBD"/>
    <property type="match status" value="1"/>
</dbReference>
<gene>
    <name evidence="12" type="primary">priA</name>
    <name evidence="15" type="ORF">EHS89_18700</name>
</gene>
<evidence type="ECO:0000256" key="3">
    <source>
        <dbReference type="ARBA" id="ARBA00022723"/>
    </source>
</evidence>
<evidence type="ECO:0000256" key="4">
    <source>
        <dbReference type="ARBA" id="ARBA00022741"/>
    </source>
</evidence>
<dbReference type="RefSeq" id="WP_124927698.1">
    <property type="nucleotide sequence ID" value="NZ_BMOH01000002.1"/>
</dbReference>
<dbReference type="OrthoDB" id="9759544at2"/>
<dbReference type="GO" id="GO:0016887">
    <property type="term" value="F:ATP hydrolysis activity"/>
    <property type="evidence" value="ECO:0007669"/>
    <property type="project" value="RHEA"/>
</dbReference>
<dbReference type="InterPro" id="IPR041222">
    <property type="entry name" value="PriA_3primeBD"/>
</dbReference>
<keyword evidence="9 12" id="KW-0238">DNA-binding</keyword>
<keyword evidence="4 12" id="KW-0547">Nucleotide-binding</keyword>
<dbReference type="Gene3D" id="3.40.1440.60">
    <property type="entry name" value="PriA, 3(prime) DNA-binding domain"/>
    <property type="match status" value="1"/>
</dbReference>
<protein>
    <recommendedName>
        <fullName evidence="12">Replication restart protein PriA</fullName>
    </recommendedName>
    <alternativeName>
        <fullName evidence="12">ATP-dependent DNA helicase PriA</fullName>
        <ecNumber evidence="12">5.6.2.4</ecNumber>
    </alternativeName>
    <alternativeName>
        <fullName evidence="12">DNA 3'-5' helicase PriA</fullName>
    </alternativeName>
</protein>
<feature type="binding site" evidence="12">
    <location>
        <position position="445"/>
    </location>
    <ligand>
        <name>Zn(2+)</name>
        <dbReference type="ChEBI" id="CHEBI:29105"/>
        <label>2</label>
    </ligand>
</feature>
<accession>A0A3P1SJU6</accession>
<keyword evidence="1 12" id="KW-0639">Primosome</keyword>
<dbReference type="EMBL" id="RQXV01000013">
    <property type="protein sequence ID" value="RRC97240.1"/>
    <property type="molecule type" value="Genomic_DNA"/>
</dbReference>
<dbReference type="PANTHER" id="PTHR30580">
    <property type="entry name" value="PRIMOSOMAL PROTEIN N"/>
    <property type="match status" value="1"/>
</dbReference>
<dbReference type="SMART" id="SM00487">
    <property type="entry name" value="DEXDc"/>
    <property type="match status" value="1"/>
</dbReference>
<evidence type="ECO:0000256" key="10">
    <source>
        <dbReference type="ARBA" id="ARBA00023235"/>
    </source>
</evidence>
<dbReference type="GO" id="GO:0003677">
    <property type="term" value="F:DNA binding"/>
    <property type="evidence" value="ECO:0007669"/>
    <property type="project" value="UniProtKB-UniRule"/>
</dbReference>
<dbReference type="FunFam" id="3.40.1440.60:FF:000001">
    <property type="entry name" value="Primosomal protein N"/>
    <property type="match status" value="1"/>
</dbReference>
<dbReference type="GO" id="GO:0006270">
    <property type="term" value="P:DNA replication initiation"/>
    <property type="evidence" value="ECO:0007669"/>
    <property type="project" value="TreeGrafter"/>
</dbReference>
<dbReference type="GO" id="GO:0006302">
    <property type="term" value="P:double-strand break repair"/>
    <property type="evidence" value="ECO:0007669"/>
    <property type="project" value="InterPro"/>
</dbReference>
<dbReference type="HAMAP" id="MF_00983">
    <property type="entry name" value="PriA"/>
    <property type="match status" value="1"/>
</dbReference>
<keyword evidence="16" id="KW-1185">Reference proteome</keyword>
<dbReference type="InterPro" id="IPR027417">
    <property type="entry name" value="P-loop_NTPase"/>
</dbReference>
<dbReference type="Proteomes" id="UP000267535">
    <property type="component" value="Unassembled WGS sequence"/>
</dbReference>
<evidence type="ECO:0000256" key="5">
    <source>
        <dbReference type="ARBA" id="ARBA00022801"/>
    </source>
</evidence>
<evidence type="ECO:0000259" key="14">
    <source>
        <dbReference type="PROSITE" id="PS51194"/>
    </source>
</evidence>
<feature type="domain" description="Helicase C-terminal" evidence="14">
    <location>
        <begin position="471"/>
        <end position="638"/>
    </location>
</feature>
<dbReference type="GO" id="GO:0008270">
    <property type="term" value="F:zinc ion binding"/>
    <property type="evidence" value="ECO:0007669"/>
    <property type="project" value="UniProtKB-UniRule"/>
</dbReference>
<evidence type="ECO:0000313" key="16">
    <source>
        <dbReference type="Proteomes" id="UP000267535"/>
    </source>
</evidence>
<dbReference type="PROSITE" id="PS51192">
    <property type="entry name" value="HELICASE_ATP_BIND_1"/>
    <property type="match status" value="1"/>
</dbReference>
<dbReference type="NCBIfam" id="NF004067">
    <property type="entry name" value="PRK05580.1-4"/>
    <property type="match status" value="1"/>
</dbReference>
<evidence type="ECO:0000256" key="6">
    <source>
        <dbReference type="ARBA" id="ARBA00022806"/>
    </source>
</evidence>
<keyword evidence="2 12" id="KW-0235">DNA replication</keyword>
<dbReference type="InterPro" id="IPR005259">
    <property type="entry name" value="PriA"/>
</dbReference>
<organism evidence="15 16">
    <name type="scientific">Amphritea balenae</name>
    <dbReference type="NCBI Taxonomy" id="452629"/>
    <lineage>
        <taxon>Bacteria</taxon>
        <taxon>Pseudomonadati</taxon>
        <taxon>Pseudomonadota</taxon>
        <taxon>Gammaproteobacteria</taxon>
        <taxon>Oceanospirillales</taxon>
        <taxon>Oceanospirillaceae</taxon>
        <taxon>Amphritea</taxon>
    </lineage>
</organism>
<dbReference type="SMART" id="SM00490">
    <property type="entry name" value="HELICc"/>
    <property type="match status" value="1"/>
</dbReference>
<dbReference type="PROSITE" id="PS51194">
    <property type="entry name" value="HELICASE_CTER"/>
    <property type="match status" value="1"/>
</dbReference>
<keyword evidence="7 12" id="KW-0862">Zinc</keyword>
<evidence type="ECO:0000256" key="2">
    <source>
        <dbReference type="ARBA" id="ARBA00022705"/>
    </source>
</evidence>
<dbReference type="GO" id="GO:0005524">
    <property type="term" value="F:ATP binding"/>
    <property type="evidence" value="ECO:0007669"/>
    <property type="project" value="UniProtKB-UniRule"/>
</dbReference>
<dbReference type="InterPro" id="IPR014001">
    <property type="entry name" value="Helicase_ATP-bd"/>
</dbReference>
<comment type="cofactor">
    <cofactor evidence="12">
        <name>Zn(2+)</name>
        <dbReference type="ChEBI" id="CHEBI:29105"/>
    </cofactor>
    <text evidence="12">Binds 2 zinc ions per subunit.</text>
</comment>
<dbReference type="Gene3D" id="3.40.50.300">
    <property type="entry name" value="P-loop containing nucleotide triphosphate hydrolases"/>
    <property type="match status" value="2"/>
</dbReference>
<comment type="function">
    <text evidence="12">Initiates the restart of stalled replication forks, which reloads the replicative helicase on sites other than the origin of replication. Recognizes and binds to abandoned replication forks and remodels them to uncover a helicase loading site. Promotes assembly of the primosome at these replication forks.</text>
</comment>
<comment type="caution">
    <text evidence="15">The sequence shown here is derived from an EMBL/GenBank/DDBJ whole genome shotgun (WGS) entry which is preliminary data.</text>
</comment>
<feature type="binding site" evidence="12">
    <location>
        <position position="466"/>
    </location>
    <ligand>
        <name>Zn(2+)</name>
        <dbReference type="ChEBI" id="CHEBI:29105"/>
        <label>2</label>
    </ligand>
</feature>
<dbReference type="Pfam" id="PF18074">
    <property type="entry name" value="PriA_C"/>
    <property type="match status" value="1"/>
</dbReference>
<dbReference type="Pfam" id="PF00271">
    <property type="entry name" value="Helicase_C"/>
    <property type="match status" value="1"/>
</dbReference>
<comment type="subunit">
    <text evidence="12">Component of the replication restart primosome.</text>
</comment>
<feature type="binding site" evidence="12">
    <location>
        <position position="439"/>
    </location>
    <ligand>
        <name>Zn(2+)</name>
        <dbReference type="ChEBI" id="CHEBI:29105"/>
        <label>1</label>
    </ligand>
</feature>
<dbReference type="GO" id="GO:1990077">
    <property type="term" value="C:primosome complex"/>
    <property type="evidence" value="ECO:0007669"/>
    <property type="project" value="UniProtKB-UniRule"/>
</dbReference>
<proteinExistence type="inferred from homology"/>
<comment type="catalytic activity">
    <reaction evidence="11 12">
        <text>ATP + H2O = ADP + phosphate + H(+)</text>
        <dbReference type="Rhea" id="RHEA:13065"/>
        <dbReference type="ChEBI" id="CHEBI:15377"/>
        <dbReference type="ChEBI" id="CHEBI:15378"/>
        <dbReference type="ChEBI" id="CHEBI:30616"/>
        <dbReference type="ChEBI" id="CHEBI:43474"/>
        <dbReference type="ChEBI" id="CHEBI:456216"/>
        <dbReference type="EC" id="5.6.2.4"/>
    </reaction>
</comment>
<dbReference type="PANTHER" id="PTHR30580:SF0">
    <property type="entry name" value="PRIMOSOMAL PROTEIN N"/>
    <property type="match status" value="1"/>
</dbReference>
<evidence type="ECO:0000256" key="7">
    <source>
        <dbReference type="ARBA" id="ARBA00022833"/>
    </source>
</evidence>
<reference evidence="15 16" key="1">
    <citation type="submission" date="2018-11" db="EMBL/GenBank/DDBJ databases">
        <title>The draft genome sequence of Amphritea balenae JAMM 1525T.</title>
        <authorList>
            <person name="Fang Z."/>
            <person name="Zhang Y."/>
            <person name="Han X."/>
        </authorList>
    </citation>
    <scope>NUCLEOTIDE SEQUENCE [LARGE SCALE GENOMIC DNA]</scope>
    <source>
        <strain evidence="15 16">JAMM 1525</strain>
    </source>
</reference>
<evidence type="ECO:0000256" key="12">
    <source>
        <dbReference type="HAMAP-Rule" id="MF_00983"/>
    </source>
</evidence>